<dbReference type="EMBL" id="FLUN01000001">
    <property type="protein sequence ID" value="SBW07516.1"/>
    <property type="molecule type" value="Genomic_DNA"/>
</dbReference>
<dbReference type="AlphaFoldDB" id="A0A212K786"/>
<dbReference type="InterPro" id="IPR052170">
    <property type="entry name" value="M29_Exopeptidase"/>
</dbReference>
<protein>
    <recommendedName>
        <fullName evidence="3">Thermophilic metalloprotease (M29)</fullName>
    </recommendedName>
</protein>
<reference evidence="2" key="1">
    <citation type="submission" date="2016-04" db="EMBL/GenBank/DDBJ databases">
        <authorList>
            <person name="Evans L.H."/>
            <person name="Alamgir A."/>
            <person name="Owens N."/>
            <person name="Weber N.D."/>
            <person name="Virtaneva K."/>
            <person name="Barbian K."/>
            <person name="Babar A."/>
            <person name="Rosenke K."/>
        </authorList>
    </citation>
    <scope>NUCLEOTIDE SEQUENCE</scope>
    <source>
        <strain evidence="2">86</strain>
    </source>
</reference>
<dbReference type="InterPro" id="IPR058739">
    <property type="entry name" value="NicX"/>
</dbReference>
<dbReference type="Pfam" id="PF26233">
    <property type="entry name" value="NicX"/>
    <property type="match status" value="1"/>
</dbReference>
<proteinExistence type="predicted"/>
<evidence type="ECO:0000313" key="2">
    <source>
        <dbReference type="EMBL" id="SBW07516.1"/>
    </source>
</evidence>
<dbReference type="SUPFAM" id="SSF144052">
    <property type="entry name" value="Thermophilic metalloprotease-like"/>
    <property type="match status" value="1"/>
</dbReference>
<accession>A0A212K786</accession>
<dbReference type="PANTHER" id="PTHR34448">
    <property type="entry name" value="AMINOPEPTIDASE"/>
    <property type="match status" value="1"/>
</dbReference>
<keyword evidence="1" id="KW-0479">Metal-binding</keyword>
<gene>
    <name evidence="2" type="ORF">KL86CLO1_12311</name>
</gene>
<dbReference type="GO" id="GO:0046872">
    <property type="term" value="F:metal ion binding"/>
    <property type="evidence" value="ECO:0007669"/>
    <property type="project" value="UniProtKB-KW"/>
</dbReference>
<sequence length="334" mass="36480">MKLEQGARIVVERWLQAKPEDVLHFITDETKLREVEAFAAASEACGATPKISVLPAHSVQSGDSIEEMRHIMSYATAIVGATNDSFITTNAVSYALRHGAKFLSLPLSTNDGTSLLEQDFLQMDPRRAARLARPLLPALRMASWIRITTAAGTDLTLSIKGRKPGLFNGVAARSGVCASASFEVYIPPVESETNGVVILDGSMGYIGLVTEPLRLVFHNGYLVDIPDTPSGKRLREFIQNFQDPEMYCAAEFGIGLNELSQCRGFSYVEDESAYGTFHIGFGRNLALGGKHDSAGHFDIVTHAPTIYADGAPIMQDGLARKGFFGWWLARKCYK</sequence>
<evidence type="ECO:0008006" key="3">
    <source>
        <dbReference type="Google" id="ProtNLM"/>
    </source>
</evidence>
<organism evidence="2">
    <name type="scientific">uncultured Eubacteriales bacterium</name>
    <dbReference type="NCBI Taxonomy" id="172733"/>
    <lineage>
        <taxon>Bacteria</taxon>
        <taxon>Bacillati</taxon>
        <taxon>Bacillota</taxon>
        <taxon>Clostridia</taxon>
        <taxon>Eubacteriales</taxon>
        <taxon>environmental samples</taxon>
    </lineage>
</organism>
<dbReference type="PANTHER" id="PTHR34448:SF1">
    <property type="entry name" value="BLL6088 PROTEIN"/>
    <property type="match status" value="1"/>
</dbReference>
<evidence type="ECO:0000256" key="1">
    <source>
        <dbReference type="ARBA" id="ARBA00022723"/>
    </source>
</evidence>
<name>A0A212K786_9FIRM</name>